<protein>
    <recommendedName>
        <fullName evidence="4">Copper chaperone PCu(A)C</fullName>
    </recommendedName>
</protein>
<reference evidence="2 3" key="1">
    <citation type="submission" date="2015-07" db="EMBL/GenBank/DDBJ databases">
        <title>Whole genome sequencing of Bosea vaviloviae isolated from cave pool.</title>
        <authorList>
            <person name="Tan N.E.H."/>
            <person name="Lee Y.P."/>
            <person name="Gan H.M."/>
            <person name="Barton H."/>
            <person name="Savka M.A."/>
        </authorList>
    </citation>
    <scope>NUCLEOTIDE SEQUENCE [LARGE SCALE GENOMIC DNA]</scope>
    <source>
        <strain evidence="2 3">SD260</strain>
    </source>
</reference>
<evidence type="ECO:0000313" key="2">
    <source>
        <dbReference type="EMBL" id="KPH78354.1"/>
    </source>
</evidence>
<keyword evidence="1" id="KW-0732">Signal</keyword>
<dbReference type="EMBL" id="LGSZ01000054">
    <property type="protein sequence ID" value="KPH78354.1"/>
    <property type="molecule type" value="Genomic_DNA"/>
</dbReference>
<gene>
    <name evidence="2" type="ORF">AE618_21440</name>
</gene>
<feature type="signal peptide" evidence="1">
    <location>
        <begin position="1"/>
        <end position="19"/>
    </location>
</feature>
<evidence type="ECO:0008006" key="4">
    <source>
        <dbReference type="Google" id="ProtNLM"/>
    </source>
</evidence>
<dbReference type="RefSeq" id="WP_054211101.1">
    <property type="nucleotide sequence ID" value="NZ_LGSZ01000054.1"/>
</dbReference>
<evidence type="ECO:0000313" key="3">
    <source>
        <dbReference type="Proteomes" id="UP000037822"/>
    </source>
</evidence>
<comment type="caution">
    <text evidence="2">The sequence shown here is derived from an EMBL/GenBank/DDBJ whole genome shotgun (WGS) entry which is preliminary data.</text>
</comment>
<dbReference type="PANTHER" id="PTHR36302">
    <property type="entry name" value="BLR7088 PROTEIN"/>
    <property type="match status" value="1"/>
</dbReference>
<proteinExistence type="predicted"/>
<evidence type="ECO:0000256" key="1">
    <source>
        <dbReference type="SAM" id="SignalP"/>
    </source>
</evidence>
<dbReference type="Pfam" id="PF04314">
    <property type="entry name" value="PCuAC"/>
    <property type="match status" value="1"/>
</dbReference>
<dbReference type="PATRIC" id="fig|1526658.3.peg.1971"/>
<dbReference type="InterPro" id="IPR036182">
    <property type="entry name" value="PCuAC_sf"/>
</dbReference>
<dbReference type="PANTHER" id="PTHR36302:SF1">
    <property type="entry name" value="COPPER CHAPERONE PCU(A)C"/>
    <property type="match status" value="1"/>
</dbReference>
<organism evidence="2 3">
    <name type="scientific">Bosea vaviloviae</name>
    <dbReference type="NCBI Taxonomy" id="1526658"/>
    <lineage>
        <taxon>Bacteria</taxon>
        <taxon>Pseudomonadati</taxon>
        <taxon>Pseudomonadota</taxon>
        <taxon>Alphaproteobacteria</taxon>
        <taxon>Hyphomicrobiales</taxon>
        <taxon>Boseaceae</taxon>
        <taxon>Bosea</taxon>
    </lineage>
</organism>
<dbReference type="InterPro" id="IPR058248">
    <property type="entry name" value="Lxx211020-like"/>
</dbReference>
<accession>A0A0N1FBP6</accession>
<sequence length="164" mass="16988">MKRFAIGAAGVALSLAAYAATPVRAHVYAVGTLKIGHPWARATPPSAKVGGGYLAIENIGPEPDRLVGGSTEAAARVEIHESSLTDGIMRMREKTDGVVVPPGQTVEFKPSGLHLMLVDLKAPLKQGEKVKAMLVFERAGAVAVELQVQAVGAPQPAATGHTGH</sequence>
<dbReference type="OrthoDB" id="9796962at2"/>
<name>A0A0N1FBP6_9HYPH</name>
<dbReference type="Proteomes" id="UP000037822">
    <property type="component" value="Unassembled WGS sequence"/>
</dbReference>
<dbReference type="Gene3D" id="2.60.40.1890">
    <property type="entry name" value="PCu(A)C copper chaperone"/>
    <property type="match status" value="1"/>
</dbReference>
<dbReference type="InterPro" id="IPR007410">
    <property type="entry name" value="LpqE-like"/>
</dbReference>
<dbReference type="SUPFAM" id="SSF110087">
    <property type="entry name" value="DR1885-like metal-binding protein"/>
    <property type="match status" value="1"/>
</dbReference>
<keyword evidence="3" id="KW-1185">Reference proteome</keyword>
<feature type="chain" id="PRO_5005871038" description="Copper chaperone PCu(A)C" evidence="1">
    <location>
        <begin position="20"/>
        <end position="164"/>
    </location>
</feature>
<dbReference type="AlphaFoldDB" id="A0A0N1FBP6"/>